<keyword evidence="4" id="KW-1185">Reference proteome</keyword>
<evidence type="ECO:0000256" key="1">
    <source>
        <dbReference type="SAM" id="MobiDB-lite"/>
    </source>
</evidence>
<dbReference type="Pfam" id="PF13428">
    <property type="entry name" value="TPR_14"/>
    <property type="match status" value="1"/>
</dbReference>
<feature type="compositionally biased region" description="Basic residues" evidence="1">
    <location>
        <begin position="31"/>
        <end position="43"/>
    </location>
</feature>
<feature type="compositionally biased region" description="Pro residues" evidence="1">
    <location>
        <begin position="647"/>
        <end position="657"/>
    </location>
</feature>
<reference evidence="3 4" key="1">
    <citation type="submission" date="2019-01" db="EMBL/GenBank/DDBJ databases">
        <title>Leucobacter muris sp. nov. isolated from the nose of a laboratory mouse.</title>
        <authorList>
            <person name="Benga L."/>
            <person name="Sproeer C."/>
            <person name="Schumann P."/>
            <person name="Verbarg S."/>
            <person name="Bunk B."/>
            <person name="Engelhardt E."/>
            <person name="Benten P.M."/>
            <person name="Sager M."/>
        </authorList>
    </citation>
    <scope>NUCLEOTIDE SEQUENCE [LARGE SCALE GENOMIC DNA]</scope>
    <source>
        <strain evidence="3 4">DSM 101948</strain>
    </source>
</reference>
<feature type="transmembrane region" description="Helical" evidence="2">
    <location>
        <begin position="560"/>
        <end position="582"/>
    </location>
</feature>
<feature type="compositionally biased region" description="Low complexity" evidence="1">
    <location>
        <begin position="112"/>
        <end position="124"/>
    </location>
</feature>
<feature type="region of interest" description="Disordered" evidence="1">
    <location>
        <begin position="625"/>
        <end position="675"/>
    </location>
</feature>
<gene>
    <name evidence="3" type="ORF">Leucomu_14890</name>
</gene>
<name>A0ABX5QIV9_9MICO</name>
<proteinExistence type="predicted"/>
<protein>
    <submittedName>
        <fullName evidence="3">Tetratricopeptide repeat protein</fullName>
    </submittedName>
</protein>
<dbReference type="SUPFAM" id="SSF48452">
    <property type="entry name" value="TPR-like"/>
    <property type="match status" value="1"/>
</dbReference>
<feature type="compositionally biased region" description="Low complexity" evidence="1">
    <location>
        <begin position="138"/>
        <end position="150"/>
    </location>
</feature>
<feature type="transmembrane region" description="Helical" evidence="2">
    <location>
        <begin position="453"/>
        <end position="476"/>
    </location>
</feature>
<evidence type="ECO:0000256" key="2">
    <source>
        <dbReference type="SAM" id="Phobius"/>
    </source>
</evidence>
<dbReference type="Gene3D" id="1.25.40.10">
    <property type="entry name" value="Tetratricopeptide repeat domain"/>
    <property type="match status" value="1"/>
</dbReference>
<dbReference type="EMBL" id="CP035037">
    <property type="protein sequence ID" value="QAB19032.1"/>
    <property type="molecule type" value="Genomic_DNA"/>
</dbReference>
<organism evidence="3 4">
    <name type="scientific">Leucobacter muris</name>
    <dbReference type="NCBI Taxonomy" id="1935379"/>
    <lineage>
        <taxon>Bacteria</taxon>
        <taxon>Bacillati</taxon>
        <taxon>Actinomycetota</taxon>
        <taxon>Actinomycetes</taxon>
        <taxon>Micrococcales</taxon>
        <taxon>Microbacteriaceae</taxon>
        <taxon>Leucobacter</taxon>
    </lineage>
</organism>
<feature type="transmembrane region" description="Helical" evidence="2">
    <location>
        <begin position="482"/>
        <end position="501"/>
    </location>
</feature>
<feature type="compositionally biased region" description="Basic and acidic residues" evidence="1">
    <location>
        <begin position="97"/>
        <end position="111"/>
    </location>
</feature>
<feature type="transmembrane region" description="Helical" evidence="2">
    <location>
        <begin position="531"/>
        <end position="554"/>
    </location>
</feature>
<accession>A0ABX5QIV9</accession>
<keyword evidence="2" id="KW-0472">Membrane</keyword>
<sequence length="675" mass="70797">MVGPRPGRRRGAARAHAGVREADRDAARGRGPARRGGRGVRRAAPRDPAAARGPGALPPTRIGAHLAVARARRAGLRGGGDRRCVAARRPARRRVRSAADPHGARDARAHSEAAAGDGGAAQLAARRRRDRADEPLARGDPPAQPAAAGPGRRGPDRRRGGSVSREPSGASADEDPNGYLRRAAALWDFGRAEEAAAELRRGVAAFPDSAALWSELGWTEYRCSHPEEGRSAAERALALHPDGVRAHLTLAALELRDEQPRLARPHIDRTLALAPEMPAAHLFSAWALRAEPRGDVSHREPVRAHVHRAVALAPHDAGVYAAAAQMLGGIADKGELSHLVAQGLAIDPEHEDLLLLASDVHTRTDAQAMRVLSGVLAQNPQQREAAFAMTSAVWERTRLVAALAAWLLVAIAVPPAVFALLGAICVNLFQLLVGTTRSAPRGFLRQTWSRPPWARAGVVLVFVGAAWPVLMGALLASGALGLLPVPLLALLAGELIVVAAAETDAARTLDGAGDAARQFAEHRLRAARRGWWRIGLGAGCALLAAVFAALLGAGDATGRFWPLLGVIALVLAAPPAFALLLRRRQLGAAVSGEATGARAPMRFAIASAAVSVALAVVMACVPPAPSERSGIPDPDPSPTRPEQPIIPTAPAPTPTPIELPDLQWDPPEIPDLDGQ</sequence>
<feature type="transmembrane region" description="Helical" evidence="2">
    <location>
        <begin position="603"/>
        <end position="624"/>
    </location>
</feature>
<feature type="transmembrane region" description="Helical" evidence="2">
    <location>
        <begin position="399"/>
        <end position="432"/>
    </location>
</feature>
<feature type="region of interest" description="Disordered" evidence="1">
    <location>
        <begin position="1"/>
        <end position="177"/>
    </location>
</feature>
<keyword evidence="2" id="KW-0812">Transmembrane</keyword>
<dbReference type="Proteomes" id="UP000285768">
    <property type="component" value="Chromosome"/>
</dbReference>
<evidence type="ECO:0000313" key="4">
    <source>
        <dbReference type="Proteomes" id="UP000285768"/>
    </source>
</evidence>
<feature type="compositionally biased region" description="Low complexity" evidence="1">
    <location>
        <begin position="46"/>
        <end position="55"/>
    </location>
</feature>
<dbReference type="InterPro" id="IPR011990">
    <property type="entry name" value="TPR-like_helical_dom_sf"/>
</dbReference>
<feature type="compositionally biased region" description="Basic residues" evidence="1">
    <location>
        <begin position="1"/>
        <end position="13"/>
    </location>
</feature>
<keyword evidence="2" id="KW-1133">Transmembrane helix</keyword>
<feature type="compositionally biased region" description="Basic residues" evidence="1">
    <location>
        <begin position="85"/>
        <end position="96"/>
    </location>
</feature>
<evidence type="ECO:0000313" key="3">
    <source>
        <dbReference type="EMBL" id="QAB19032.1"/>
    </source>
</evidence>
<feature type="compositionally biased region" description="Basic and acidic residues" evidence="1">
    <location>
        <begin position="18"/>
        <end position="28"/>
    </location>
</feature>